<protein>
    <recommendedName>
        <fullName evidence="5">HIG1 domain-containing protein</fullName>
    </recommendedName>
</protein>
<evidence type="ECO:0000256" key="1">
    <source>
        <dbReference type="ARBA" id="ARBA00022692"/>
    </source>
</evidence>
<feature type="transmembrane region" description="Helical" evidence="4">
    <location>
        <begin position="46"/>
        <end position="62"/>
    </location>
</feature>
<evidence type="ECO:0000256" key="3">
    <source>
        <dbReference type="ARBA" id="ARBA00023136"/>
    </source>
</evidence>
<keyword evidence="1 4" id="KW-0812">Transmembrane</keyword>
<keyword evidence="2 4" id="KW-1133">Transmembrane helix</keyword>
<gene>
    <name evidence="6" type="ORF">GCM10011309_18540</name>
</gene>
<keyword evidence="7" id="KW-1185">Reference proteome</keyword>
<dbReference type="AlphaFoldDB" id="A0A918KMI5"/>
<proteinExistence type="predicted"/>
<feature type="transmembrane region" description="Helical" evidence="4">
    <location>
        <begin position="6"/>
        <end position="26"/>
    </location>
</feature>
<keyword evidence="3 4" id="KW-0472">Membrane</keyword>
<dbReference type="InterPro" id="IPR007667">
    <property type="entry name" value="Hypoxia_induced_domain"/>
</dbReference>
<dbReference type="EMBL" id="BMYV01000002">
    <property type="protein sequence ID" value="GGX68951.1"/>
    <property type="molecule type" value="Genomic_DNA"/>
</dbReference>
<name>A0A918KMI5_9PROT</name>
<evidence type="ECO:0000313" key="6">
    <source>
        <dbReference type="EMBL" id="GGX68951.1"/>
    </source>
</evidence>
<sequence length="67" mass="7609">MLTVLYILTGLAFLCVVITLVMGTVAMSRKSEENRKKSNDWMWRRIYAQVAAIGLLALTVYMRNKGV</sequence>
<evidence type="ECO:0000256" key="2">
    <source>
        <dbReference type="ARBA" id="ARBA00022989"/>
    </source>
</evidence>
<dbReference type="Pfam" id="PF04588">
    <property type="entry name" value="HIG_1_N"/>
    <property type="match status" value="1"/>
</dbReference>
<comment type="caution">
    <text evidence="6">The sequence shown here is derived from an EMBL/GenBank/DDBJ whole genome shotgun (WGS) entry which is preliminary data.</text>
</comment>
<reference evidence="6 7" key="1">
    <citation type="journal article" date="2014" name="Int. J. Syst. Evol. Microbiol.">
        <title>Complete genome sequence of Corynebacterium casei LMG S-19264T (=DSM 44701T), isolated from a smear-ripened cheese.</title>
        <authorList>
            <consortium name="US DOE Joint Genome Institute (JGI-PGF)"/>
            <person name="Walter F."/>
            <person name="Albersmeier A."/>
            <person name="Kalinowski J."/>
            <person name="Ruckert C."/>
        </authorList>
    </citation>
    <scope>NUCLEOTIDE SEQUENCE [LARGE SCALE GENOMIC DNA]</scope>
    <source>
        <strain evidence="6 7">KCTC 23968</strain>
    </source>
</reference>
<dbReference type="PROSITE" id="PS51503">
    <property type="entry name" value="HIG1"/>
    <property type="match status" value="1"/>
</dbReference>
<accession>A0A918KMI5</accession>
<evidence type="ECO:0000256" key="4">
    <source>
        <dbReference type="SAM" id="Phobius"/>
    </source>
</evidence>
<feature type="domain" description="HIG1" evidence="5">
    <location>
        <begin position="1"/>
        <end position="67"/>
    </location>
</feature>
<dbReference type="RefSeq" id="WP_189584733.1">
    <property type="nucleotide sequence ID" value="NZ_BMYV01000002.1"/>
</dbReference>
<evidence type="ECO:0000259" key="5">
    <source>
        <dbReference type="PROSITE" id="PS51503"/>
    </source>
</evidence>
<organism evidence="6 7">
    <name type="scientific">Litorimonas cladophorae</name>
    <dbReference type="NCBI Taxonomy" id="1220491"/>
    <lineage>
        <taxon>Bacteria</taxon>
        <taxon>Pseudomonadati</taxon>
        <taxon>Pseudomonadota</taxon>
        <taxon>Alphaproteobacteria</taxon>
        <taxon>Maricaulales</taxon>
        <taxon>Robiginitomaculaceae</taxon>
    </lineage>
</organism>
<evidence type="ECO:0000313" key="7">
    <source>
        <dbReference type="Proteomes" id="UP000600865"/>
    </source>
</evidence>
<dbReference type="Proteomes" id="UP000600865">
    <property type="component" value="Unassembled WGS sequence"/>
</dbReference>